<dbReference type="InterPro" id="IPR036691">
    <property type="entry name" value="Endo/exonu/phosph_ase_sf"/>
</dbReference>
<dbReference type="PANTHER" id="PTHR33710">
    <property type="entry name" value="BNAC02G09200D PROTEIN"/>
    <property type="match status" value="1"/>
</dbReference>
<dbReference type="Gene3D" id="3.60.10.10">
    <property type="entry name" value="Endonuclease/exonuclease/phosphatase"/>
    <property type="match status" value="1"/>
</dbReference>
<dbReference type="SUPFAM" id="SSF56219">
    <property type="entry name" value="DNase I-like"/>
    <property type="match status" value="1"/>
</dbReference>
<dbReference type="PANTHER" id="PTHR33710:SF86">
    <property type="entry name" value="VIRAL MOVEMENT PROTEIN"/>
    <property type="match status" value="1"/>
</dbReference>
<dbReference type="Proteomes" id="UP000824890">
    <property type="component" value="Unassembled WGS sequence"/>
</dbReference>
<keyword evidence="2" id="KW-1185">Reference proteome</keyword>
<organism evidence="1 2">
    <name type="scientific">Brassica napus</name>
    <name type="common">Rape</name>
    <dbReference type="NCBI Taxonomy" id="3708"/>
    <lineage>
        <taxon>Eukaryota</taxon>
        <taxon>Viridiplantae</taxon>
        <taxon>Streptophyta</taxon>
        <taxon>Embryophyta</taxon>
        <taxon>Tracheophyta</taxon>
        <taxon>Spermatophyta</taxon>
        <taxon>Magnoliopsida</taxon>
        <taxon>eudicotyledons</taxon>
        <taxon>Gunneridae</taxon>
        <taxon>Pentapetalae</taxon>
        <taxon>rosids</taxon>
        <taxon>malvids</taxon>
        <taxon>Brassicales</taxon>
        <taxon>Brassicaceae</taxon>
        <taxon>Brassiceae</taxon>
        <taxon>Brassica</taxon>
    </lineage>
</organism>
<protein>
    <recommendedName>
        <fullName evidence="3">Endonuclease/exonuclease/phosphatase domain-containing protein</fullName>
    </recommendedName>
</protein>
<proteinExistence type="predicted"/>
<reference evidence="1 2" key="1">
    <citation type="submission" date="2021-05" db="EMBL/GenBank/DDBJ databases">
        <title>Genome Assembly of Synthetic Allotetraploid Brassica napus Reveals Homoeologous Exchanges between Subgenomes.</title>
        <authorList>
            <person name="Davis J.T."/>
        </authorList>
    </citation>
    <scope>NUCLEOTIDE SEQUENCE [LARGE SCALE GENOMIC DNA]</scope>
    <source>
        <strain evidence="2">cv. Da-Ae</strain>
        <tissue evidence="1">Seedling</tissue>
    </source>
</reference>
<accession>A0ABQ8BKH9</accession>
<dbReference type="EMBL" id="JAGKQM010000010">
    <property type="protein sequence ID" value="KAH0905319.1"/>
    <property type="molecule type" value="Genomic_DNA"/>
</dbReference>
<gene>
    <name evidence="1" type="ORF">HID58_037146</name>
</gene>
<evidence type="ECO:0008006" key="3">
    <source>
        <dbReference type="Google" id="ProtNLM"/>
    </source>
</evidence>
<sequence length="328" mass="37708">MRAIPRGWKFFGNYEEHDAGRIVLVWDPRVTVFVYQVTDQSMTCGFSVPSENVNITVTFVYGFNLLEDRSSLLTGLLALHASTPVSRCPWAVLGDFNQILRISHHSNHLSARVDTSGIEDINLALQEAELFEAQAKGVPFTWRNNQDDDPISTKIDHAFINQQWSDSFPDAYADFLDPSQSDHAACLFRVPSLRRRVCKPFKFFHHVIDHPQYADLVREGWQFNQIVGTNQFKLVRSFKLLKPVLRGLNKRHYSGISQRVREKSAVVDLLQRALLTSPDTATAREEHSERAELNILLTAEGKFYRQRSRVQWADVGDRNTVFYHRTMT</sequence>
<evidence type="ECO:0000313" key="1">
    <source>
        <dbReference type="EMBL" id="KAH0905319.1"/>
    </source>
</evidence>
<name>A0ABQ8BKH9_BRANA</name>
<comment type="caution">
    <text evidence="1">The sequence shown here is derived from an EMBL/GenBank/DDBJ whole genome shotgun (WGS) entry which is preliminary data.</text>
</comment>
<evidence type="ECO:0000313" key="2">
    <source>
        <dbReference type="Proteomes" id="UP000824890"/>
    </source>
</evidence>